<reference evidence="3 4" key="1">
    <citation type="submission" date="2022-07" db="EMBL/GenBank/DDBJ databases">
        <title>Genomic and pangenome structural analysis of the polyextremophile Exiguobacterium.</title>
        <authorList>
            <person name="Shen L."/>
        </authorList>
    </citation>
    <scope>NUCLEOTIDE SEQUENCE [LARGE SCALE GENOMIC DNA]</scope>
    <source>
        <strain evidence="3 4">12_1</strain>
    </source>
</reference>
<proteinExistence type="predicted"/>
<sequence>MKKYVALYVLAIALVLASCSENDSSKSTSLGKEKSNEKTEQTTQYVSGTTQYVSINEYIESMVAQQFSFISFEKEVENNELITTVTFSVDNILSPKFTSTEQQFYWSVQLPTSLFEKVSDVPEPVMFVPISGEELTNSEREKSRYANFYRIQQRFEVSEEHVAEVEKLIQKKDSGYAFKLHDENYEEAFVFVDLESFVNID</sequence>
<accession>A0ABT2L1A0</accession>
<keyword evidence="4" id="KW-1185">Reference proteome</keyword>
<evidence type="ECO:0000313" key="3">
    <source>
        <dbReference type="EMBL" id="MCT4796673.1"/>
    </source>
</evidence>
<evidence type="ECO:0000313" key="4">
    <source>
        <dbReference type="Proteomes" id="UP001206821"/>
    </source>
</evidence>
<protein>
    <recommendedName>
        <fullName evidence="5">Lipoprotein</fullName>
    </recommendedName>
</protein>
<evidence type="ECO:0008006" key="5">
    <source>
        <dbReference type="Google" id="ProtNLM"/>
    </source>
</evidence>
<dbReference type="RefSeq" id="WP_156028745.1">
    <property type="nucleotide sequence ID" value="NZ_JANIEK010000090.1"/>
</dbReference>
<dbReference type="PROSITE" id="PS51257">
    <property type="entry name" value="PROKAR_LIPOPROTEIN"/>
    <property type="match status" value="1"/>
</dbReference>
<feature type="region of interest" description="Disordered" evidence="1">
    <location>
        <begin position="22"/>
        <end position="42"/>
    </location>
</feature>
<evidence type="ECO:0000256" key="1">
    <source>
        <dbReference type="SAM" id="MobiDB-lite"/>
    </source>
</evidence>
<organism evidence="3 4">
    <name type="scientific">Exiguobacterium alkaliphilum</name>
    <dbReference type="NCBI Taxonomy" id="1428684"/>
    <lineage>
        <taxon>Bacteria</taxon>
        <taxon>Bacillati</taxon>
        <taxon>Bacillota</taxon>
        <taxon>Bacilli</taxon>
        <taxon>Bacillales</taxon>
        <taxon>Bacillales Family XII. Incertae Sedis</taxon>
        <taxon>Exiguobacterium</taxon>
    </lineage>
</organism>
<feature type="compositionally biased region" description="Basic and acidic residues" evidence="1">
    <location>
        <begin position="31"/>
        <end position="40"/>
    </location>
</feature>
<gene>
    <name evidence="3" type="ORF">NQG31_14065</name>
</gene>
<name>A0ABT2L1A0_9BACL</name>
<evidence type="ECO:0000256" key="2">
    <source>
        <dbReference type="SAM" id="SignalP"/>
    </source>
</evidence>
<comment type="caution">
    <text evidence="3">The sequence shown here is derived from an EMBL/GenBank/DDBJ whole genome shotgun (WGS) entry which is preliminary data.</text>
</comment>
<dbReference type="EMBL" id="JANIEK010000090">
    <property type="protein sequence ID" value="MCT4796673.1"/>
    <property type="molecule type" value="Genomic_DNA"/>
</dbReference>
<feature type="signal peptide" evidence="2">
    <location>
        <begin position="1"/>
        <end position="17"/>
    </location>
</feature>
<dbReference type="Proteomes" id="UP001206821">
    <property type="component" value="Unassembled WGS sequence"/>
</dbReference>
<keyword evidence="2" id="KW-0732">Signal</keyword>
<feature type="chain" id="PRO_5045092115" description="Lipoprotein" evidence="2">
    <location>
        <begin position="18"/>
        <end position="201"/>
    </location>
</feature>